<dbReference type="EMBL" id="LACI01001002">
    <property type="protein sequence ID" value="KJU85489.1"/>
    <property type="molecule type" value="Genomic_DNA"/>
</dbReference>
<protein>
    <submittedName>
        <fullName evidence="3">Transcriptional regulator</fullName>
    </submittedName>
</protein>
<dbReference type="AlphaFoldDB" id="A0A0F3GU48"/>
<gene>
    <name evidence="3" type="ORF">MBAV_002315</name>
</gene>
<comment type="caution">
    <text evidence="3">The sequence shown here is derived from an EMBL/GenBank/DDBJ whole genome shotgun (WGS) entry which is preliminary data.</text>
</comment>
<reference evidence="3 4" key="1">
    <citation type="submission" date="2015-02" db="EMBL/GenBank/DDBJ databases">
        <title>Single-cell genomics of uncultivated deep-branching MTB reveals a conserved set of magnetosome genes.</title>
        <authorList>
            <person name="Kolinko S."/>
            <person name="Richter M."/>
            <person name="Glockner F.O."/>
            <person name="Brachmann A."/>
            <person name="Schuler D."/>
        </authorList>
    </citation>
    <scope>NUCLEOTIDE SEQUENCE [LARGE SCALE GENOMIC DNA]</scope>
    <source>
        <strain evidence="3">TM-1</strain>
    </source>
</reference>
<dbReference type="InterPro" id="IPR001789">
    <property type="entry name" value="Sig_transdc_resp-reg_receiver"/>
</dbReference>
<dbReference type="Proteomes" id="UP000033423">
    <property type="component" value="Unassembled WGS sequence"/>
</dbReference>
<keyword evidence="4" id="KW-1185">Reference proteome</keyword>
<organism evidence="3 4">
    <name type="scientific">Candidatus Magnetobacterium bavaricum</name>
    <dbReference type="NCBI Taxonomy" id="29290"/>
    <lineage>
        <taxon>Bacteria</taxon>
        <taxon>Pseudomonadati</taxon>
        <taxon>Nitrospirota</taxon>
        <taxon>Thermodesulfovibrionia</taxon>
        <taxon>Thermodesulfovibrionales</taxon>
        <taxon>Candidatus Magnetobacteriaceae</taxon>
        <taxon>Candidatus Magnetobacterium</taxon>
    </lineage>
</organism>
<sequence length="65" mass="7258">MEKERILVVDDDAILAMGLQRLLQGWGYELAGMAYSGEEAVIKARVISIRSYGKRATISSIRAWT</sequence>
<name>A0A0F3GU48_9BACT</name>
<dbReference type="Gene3D" id="3.40.50.2300">
    <property type="match status" value="1"/>
</dbReference>
<evidence type="ECO:0000313" key="3">
    <source>
        <dbReference type="EMBL" id="KJU85489.1"/>
    </source>
</evidence>
<evidence type="ECO:0000256" key="1">
    <source>
        <dbReference type="PROSITE-ProRule" id="PRU00169"/>
    </source>
</evidence>
<dbReference type="PROSITE" id="PS50110">
    <property type="entry name" value="RESPONSE_REGULATORY"/>
    <property type="match status" value="1"/>
</dbReference>
<evidence type="ECO:0000313" key="4">
    <source>
        <dbReference type="Proteomes" id="UP000033423"/>
    </source>
</evidence>
<proteinExistence type="predicted"/>
<feature type="domain" description="Response regulatory" evidence="2">
    <location>
        <begin position="5"/>
        <end position="65"/>
    </location>
</feature>
<dbReference type="GO" id="GO:0000160">
    <property type="term" value="P:phosphorelay signal transduction system"/>
    <property type="evidence" value="ECO:0007669"/>
    <property type="project" value="InterPro"/>
</dbReference>
<dbReference type="InterPro" id="IPR011006">
    <property type="entry name" value="CheY-like_superfamily"/>
</dbReference>
<evidence type="ECO:0000259" key="2">
    <source>
        <dbReference type="PROSITE" id="PS50110"/>
    </source>
</evidence>
<dbReference type="SUPFAM" id="SSF52172">
    <property type="entry name" value="CheY-like"/>
    <property type="match status" value="1"/>
</dbReference>
<comment type="caution">
    <text evidence="1">Lacks conserved residue(s) required for the propagation of feature annotation.</text>
</comment>
<accession>A0A0F3GU48</accession>